<keyword evidence="5" id="KW-0408">Iron</keyword>
<dbReference type="GO" id="GO:0020037">
    <property type="term" value="F:heme binding"/>
    <property type="evidence" value="ECO:0007669"/>
    <property type="project" value="InterPro"/>
</dbReference>
<dbReference type="GO" id="GO:0004497">
    <property type="term" value="F:monooxygenase activity"/>
    <property type="evidence" value="ECO:0007669"/>
    <property type="project" value="InterPro"/>
</dbReference>
<evidence type="ECO:0000313" key="8">
    <source>
        <dbReference type="Proteomes" id="UP000002051"/>
    </source>
</evidence>
<protein>
    <submittedName>
        <fullName evidence="6">Cytochrome P450 family 71 protein</fullName>
    </submittedName>
</protein>
<proteinExistence type="inferred from homology"/>
<comment type="similarity">
    <text evidence="1">Belongs to the cytochrome P450 family.</text>
</comment>
<dbReference type="EnsemblPlants" id="AES70593">
    <property type="protein sequence ID" value="AES70593"/>
    <property type="gene ID" value="MTR_3g058150"/>
</dbReference>
<keyword evidence="2" id="KW-0349">Heme</keyword>
<organism evidence="6 8">
    <name type="scientific">Medicago truncatula</name>
    <name type="common">Barrel medic</name>
    <name type="synonym">Medicago tribuloides</name>
    <dbReference type="NCBI Taxonomy" id="3880"/>
    <lineage>
        <taxon>Eukaryota</taxon>
        <taxon>Viridiplantae</taxon>
        <taxon>Streptophyta</taxon>
        <taxon>Embryophyta</taxon>
        <taxon>Tracheophyta</taxon>
        <taxon>Spermatophyta</taxon>
        <taxon>Magnoliopsida</taxon>
        <taxon>eudicotyledons</taxon>
        <taxon>Gunneridae</taxon>
        <taxon>Pentapetalae</taxon>
        <taxon>rosids</taxon>
        <taxon>fabids</taxon>
        <taxon>Fabales</taxon>
        <taxon>Fabaceae</taxon>
        <taxon>Papilionoideae</taxon>
        <taxon>50 kb inversion clade</taxon>
        <taxon>NPAAA clade</taxon>
        <taxon>Hologalegina</taxon>
        <taxon>IRL clade</taxon>
        <taxon>Trifolieae</taxon>
        <taxon>Medicago</taxon>
    </lineage>
</organism>
<dbReference type="OMA" id="EVYLIIV"/>
<evidence type="ECO:0000256" key="3">
    <source>
        <dbReference type="ARBA" id="ARBA00022723"/>
    </source>
</evidence>
<dbReference type="HOGENOM" id="CLU_001570_26_11_1"/>
<reference evidence="7" key="3">
    <citation type="submission" date="2015-04" db="UniProtKB">
        <authorList>
            <consortium name="EnsemblPlants"/>
        </authorList>
    </citation>
    <scope>IDENTIFICATION</scope>
    <source>
        <strain evidence="7">cv. Jemalong A17</strain>
    </source>
</reference>
<dbReference type="EMBL" id="CM001219">
    <property type="protein sequence ID" value="AES70593.1"/>
    <property type="molecule type" value="Genomic_DNA"/>
</dbReference>
<dbReference type="InterPro" id="IPR036396">
    <property type="entry name" value="Cyt_P450_sf"/>
</dbReference>
<evidence type="ECO:0000256" key="5">
    <source>
        <dbReference type="ARBA" id="ARBA00023004"/>
    </source>
</evidence>
<keyword evidence="3" id="KW-0479">Metal-binding</keyword>
<dbReference type="AlphaFoldDB" id="G7IV05"/>
<evidence type="ECO:0000256" key="4">
    <source>
        <dbReference type="ARBA" id="ARBA00023002"/>
    </source>
</evidence>
<dbReference type="GO" id="GO:0005506">
    <property type="term" value="F:iron ion binding"/>
    <property type="evidence" value="ECO:0007669"/>
    <property type="project" value="InterPro"/>
</dbReference>
<reference evidence="6 8" key="2">
    <citation type="journal article" date="2014" name="BMC Genomics">
        <title>An improved genome release (version Mt4.0) for the model legume Medicago truncatula.</title>
        <authorList>
            <person name="Tang H."/>
            <person name="Krishnakumar V."/>
            <person name="Bidwell S."/>
            <person name="Rosen B."/>
            <person name="Chan A."/>
            <person name="Zhou S."/>
            <person name="Gentzbittel L."/>
            <person name="Childs K.L."/>
            <person name="Yandell M."/>
            <person name="Gundlach H."/>
            <person name="Mayer K.F."/>
            <person name="Schwartz D.C."/>
            <person name="Town C.D."/>
        </authorList>
    </citation>
    <scope>GENOME REANNOTATION</scope>
    <source>
        <strain evidence="7 8">cv. Jemalong A17</strain>
    </source>
</reference>
<evidence type="ECO:0000256" key="2">
    <source>
        <dbReference type="ARBA" id="ARBA00022617"/>
    </source>
</evidence>
<dbReference type="STRING" id="3880.G7IV05"/>
<dbReference type="PANTHER" id="PTHR47955:SF8">
    <property type="entry name" value="CYTOCHROME P450 71D11-LIKE"/>
    <property type="match status" value="1"/>
</dbReference>
<keyword evidence="8" id="KW-1185">Reference proteome</keyword>
<keyword evidence="4" id="KW-0560">Oxidoreductase</keyword>
<name>G7IV05_MEDTR</name>
<evidence type="ECO:0000313" key="7">
    <source>
        <dbReference type="EnsemblPlants" id="AES70593"/>
    </source>
</evidence>
<reference evidence="6 8" key="1">
    <citation type="journal article" date="2011" name="Nature">
        <title>The Medicago genome provides insight into the evolution of rhizobial symbioses.</title>
        <authorList>
            <person name="Young N.D."/>
            <person name="Debelle F."/>
            <person name="Oldroyd G.E."/>
            <person name="Geurts R."/>
            <person name="Cannon S.B."/>
            <person name="Udvardi M.K."/>
            <person name="Benedito V.A."/>
            <person name="Mayer K.F."/>
            <person name="Gouzy J."/>
            <person name="Schoof H."/>
            <person name="Van de Peer Y."/>
            <person name="Proost S."/>
            <person name="Cook D.R."/>
            <person name="Meyers B.C."/>
            <person name="Spannagl M."/>
            <person name="Cheung F."/>
            <person name="De Mita S."/>
            <person name="Krishnakumar V."/>
            <person name="Gundlach H."/>
            <person name="Zhou S."/>
            <person name="Mudge J."/>
            <person name="Bharti A.K."/>
            <person name="Murray J.D."/>
            <person name="Naoumkina M.A."/>
            <person name="Rosen B."/>
            <person name="Silverstein K.A."/>
            <person name="Tang H."/>
            <person name="Rombauts S."/>
            <person name="Zhao P.X."/>
            <person name="Zhou P."/>
            <person name="Barbe V."/>
            <person name="Bardou P."/>
            <person name="Bechner M."/>
            <person name="Bellec A."/>
            <person name="Berger A."/>
            <person name="Berges H."/>
            <person name="Bidwell S."/>
            <person name="Bisseling T."/>
            <person name="Choisne N."/>
            <person name="Couloux A."/>
            <person name="Denny R."/>
            <person name="Deshpande S."/>
            <person name="Dai X."/>
            <person name="Doyle J.J."/>
            <person name="Dudez A.M."/>
            <person name="Farmer A.D."/>
            <person name="Fouteau S."/>
            <person name="Franken C."/>
            <person name="Gibelin C."/>
            <person name="Gish J."/>
            <person name="Goldstein S."/>
            <person name="Gonzalez A.J."/>
            <person name="Green P.J."/>
            <person name="Hallab A."/>
            <person name="Hartog M."/>
            <person name="Hua A."/>
            <person name="Humphray S.J."/>
            <person name="Jeong D.H."/>
            <person name="Jing Y."/>
            <person name="Jocker A."/>
            <person name="Kenton S.M."/>
            <person name="Kim D.J."/>
            <person name="Klee K."/>
            <person name="Lai H."/>
            <person name="Lang C."/>
            <person name="Lin S."/>
            <person name="Macmil S.L."/>
            <person name="Magdelenat G."/>
            <person name="Matthews L."/>
            <person name="McCorrison J."/>
            <person name="Monaghan E.L."/>
            <person name="Mun J.H."/>
            <person name="Najar F.Z."/>
            <person name="Nicholson C."/>
            <person name="Noirot C."/>
            <person name="O'Bleness M."/>
            <person name="Paule C.R."/>
            <person name="Poulain J."/>
            <person name="Prion F."/>
            <person name="Qin B."/>
            <person name="Qu C."/>
            <person name="Retzel E.F."/>
            <person name="Riddle C."/>
            <person name="Sallet E."/>
            <person name="Samain S."/>
            <person name="Samson N."/>
            <person name="Sanders I."/>
            <person name="Saurat O."/>
            <person name="Scarpelli C."/>
            <person name="Schiex T."/>
            <person name="Segurens B."/>
            <person name="Severin A.J."/>
            <person name="Sherrier D.J."/>
            <person name="Shi R."/>
            <person name="Sims S."/>
            <person name="Singer S.R."/>
            <person name="Sinharoy S."/>
            <person name="Sterck L."/>
            <person name="Viollet A."/>
            <person name="Wang B.B."/>
            <person name="Wang K."/>
            <person name="Wang M."/>
            <person name="Wang X."/>
            <person name="Warfsmann J."/>
            <person name="Weissenbach J."/>
            <person name="White D.D."/>
            <person name="White J.D."/>
            <person name="Wiley G.B."/>
            <person name="Wincker P."/>
            <person name="Xing Y."/>
            <person name="Yang L."/>
            <person name="Yao Z."/>
            <person name="Ying F."/>
            <person name="Zhai J."/>
            <person name="Zhou L."/>
            <person name="Zuber A."/>
            <person name="Denarie J."/>
            <person name="Dixon R.A."/>
            <person name="May G.D."/>
            <person name="Schwartz D.C."/>
            <person name="Rogers J."/>
            <person name="Quetier F."/>
            <person name="Town C.D."/>
            <person name="Roe B.A."/>
        </authorList>
    </citation>
    <scope>NUCLEOTIDE SEQUENCE [LARGE SCALE GENOMIC DNA]</scope>
    <source>
        <strain evidence="6">A17</strain>
        <strain evidence="7 8">cv. Jemalong A17</strain>
    </source>
</reference>
<dbReference type="PaxDb" id="3880-AES70593"/>
<evidence type="ECO:0000313" key="6">
    <source>
        <dbReference type="EMBL" id="AES70593.1"/>
    </source>
</evidence>
<accession>G7IV05</accession>
<dbReference type="Proteomes" id="UP000002051">
    <property type="component" value="Chromosome 3"/>
</dbReference>
<dbReference type="PANTHER" id="PTHR47955">
    <property type="entry name" value="CYTOCHROME P450 FAMILY 71 PROTEIN"/>
    <property type="match status" value="1"/>
</dbReference>
<sequence>MHLQLGEVYLIIVSSAEYAKEIMKTHDVIFVSRPLTLTSEIIFYDSTNIGFPPYGDLETT</sequence>
<dbReference type="SUPFAM" id="SSF48264">
    <property type="entry name" value="Cytochrome P450"/>
    <property type="match status" value="1"/>
</dbReference>
<dbReference type="Gene3D" id="1.10.630.10">
    <property type="entry name" value="Cytochrome P450"/>
    <property type="match status" value="1"/>
</dbReference>
<dbReference type="eggNOG" id="KOG0156">
    <property type="taxonomic scope" value="Eukaryota"/>
</dbReference>
<gene>
    <name evidence="6" type="ordered locus">MTR_3g058150</name>
</gene>
<evidence type="ECO:0000256" key="1">
    <source>
        <dbReference type="ARBA" id="ARBA00010617"/>
    </source>
</evidence>
<dbReference type="GO" id="GO:0016705">
    <property type="term" value="F:oxidoreductase activity, acting on paired donors, with incorporation or reduction of molecular oxygen"/>
    <property type="evidence" value="ECO:0007669"/>
    <property type="project" value="InterPro"/>
</dbReference>